<dbReference type="OrthoDB" id="2385743at2759"/>
<protein>
    <recommendedName>
        <fullName evidence="3">F-box domain-containing protein</fullName>
    </recommendedName>
</protein>
<proteinExistence type="predicted"/>
<gene>
    <name evidence="1" type="ORF">BG015_008909</name>
</gene>
<dbReference type="Proteomes" id="UP000748756">
    <property type="component" value="Unassembled WGS sequence"/>
</dbReference>
<dbReference type="AlphaFoldDB" id="A0A9P5RYS2"/>
<dbReference type="Gene3D" id="1.20.1280.50">
    <property type="match status" value="1"/>
</dbReference>
<evidence type="ECO:0000313" key="1">
    <source>
        <dbReference type="EMBL" id="KAF9149293.1"/>
    </source>
</evidence>
<comment type="caution">
    <text evidence="1">The sequence shown here is derived from an EMBL/GenBank/DDBJ whole genome shotgun (WGS) entry which is preliminary data.</text>
</comment>
<accession>A0A9P5RYS2</accession>
<evidence type="ECO:0000313" key="2">
    <source>
        <dbReference type="Proteomes" id="UP000748756"/>
    </source>
</evidence>
<dbReference type="EMBL" id="JAAAUQ010000548">
    <property type="protein sequence ID" value="KAF9149293.1"/>
    <property type="molecule type" value="Genomic_DNA"/>
</dbReference>
<organism evidence="1 2">
    <name type="scientific">Linnemannia schmuckeri</name>
    <dbReference type="NCBI Taxonomy" id="64567"/>
    <lineage>
        <taxon>Eukaryota</taxon>
        <taxon>Fungi</taxon>
        <taxon>Fungi incertae sedis</taxon>
        <taxon>Mucoromycota</taxon>
        <taxon>Mortierellomycotina</taxon>
        <taxon>Mortierellomycetes</taxon>
        <taxon>Mortierellales</taxon>
        <taxon>Mortierellaceae</taxon>
        <taxon>Linnemannia</taxon>
    </lineage>
</organism>
<keyword evidence="2" id="KW-1185">Reference proteome</keyword>
<reference evidence="1" key="1">
    <citation type="journal article" date="2020" name="Fungal Divers.">
        <title>Resolving the Mortierellaceae phylogeny through synthesis of multi-gene phylogenetics and phylogenomics.</title>
        <authorList>
            <person name="Vandepol N."/>
            <person name="Liber J."/>
            <person name="Desiro A."/>
            <person name="Na H."/>
            <person name="Kennedy M."/>
            <person name="Barry K."/>
            <person name="Grigoriev I.V."/>
            <person name="Miller A.N."/>
            <person name="O'Donnell K."/>
            <person name="Stajich J.E."/>
            <person name="Bonito G."/>
        </authorList>
    </citation>
    <scope>NUCLEOTIDE SEQUENCE</scope>
    <source>
        <strain evidence="1">NRRL 6426</strain>
    </source>
</reference>
<dbReference type="SUPFAM" id="SSF52047">
    <property type="entry name" value="RNI-like"/>
    <property type="match status" value="1"/>
</dbReference>
<name>A0A9P5RYS2_9FUNG</name>
<sequence>MNRLFKKKYPPNASSPSSPIFNITEILEIVFSFLDDTSIRRSVLLVCRLWYHLNKHRVLRKVRWDWRWKRHQLETALARLPGARSFTCTCMAKFGEVDDALFAIMRALNRQSTLYQNLVDKQSRQQQQQCQHQRGTWRQLWQRDLVLPNISPLRELELFSFYFPSDNLTSNMFHFPTTLTTLKFTGGVYAGTIFWIDQILTDCPLLEVFHAGSGGAILVNGPWVPPTYNRSQPLKLRSLVLQNAKLDQKGLENLLSITPLLQELKLIELLAGTRLDFTDLPDSRYDWDRLYKRLVTLGLSLRSLQFTVHCGGRMPNTQIRQRMIELCPGNATNAEWSFSPTDITAALLQELAAVHNNVTVLELCVPRVWPRRFAACTIGRFTEGLQLLHQYLCESPNLVRLKCFTGAILLENLDLYHRARYTDLALGTDREWINRPGQAITVSKDRKKQVWACRNLRSLEVEVHSHEYEQLIWPVQSRILFGYIAAVCPKLEELDLKLPLYCLQRGPNAHTRRTVLYIQLEGGLCLLSKMEYLRTLKVERGARGAQDEESDIQKFDISWITPSGLNREKHRVQRRLAVEQWKQCLETEQQLEEKYVLSTDSQQQQGQMDGCDDEKLQESLQTLGLLSEVKKIVESMDSPEFRCFPSLERLSFGDAFEQRPADEIKRVFPRWYQGG</sequence>
<evidence type="ECO:0008006" key="3">
    <source>
        <dbReference type="Google" id="ProtNLM"/>
    </source>
</evidence>